<dbReference type="PROSITE" id="PS50921">
    <property type="entry name" value="ANTAR"/>
    <property type="match status" value="1"/>
</dbReference>
<dbReference type="SUPFAM" id="SSF52172">
    <property type="entry name" value="CheY-like"/>
    <property type="match status" value="1"/>
</dbReference>
<dbReference type="Gene3D" id="1.10.10.10">
    <property type="entry name" value="Winged helix-like DNA-binding domain superfamily/Winged helix DNA-binding domain"/>
    <property type="match status" value="1"/>
</dbReference>
<protein>
    <recommendedName>
        <fullName evidence="1">ANTAR domain-containing protein</fullName>
    </recommendedName>
</protein>
<dbReference type="KEGG" id="sact:DMT42_02550"/>
<accession>A0A2U9NVI4</accession>
<dbReference type="GO" id="GO:0003723">
    <property type="term" value="F:RNA binding"/>
    <property type="evidence" value="ECO:0007669"/>
    <property type="project" value="InterPro"/>
</dbReference>
<organism evidence="2 3">
    <name type="scientific">Streptomyces actuosus</name>
    <dbReference type="NCBI Taxonomy" id="1885"/>
    <lineage>
        <taxon>Bacteria</taxon>
        <taxon>Bacillati</taxon>
        <taxon>Actinomycetota</taxon>
        <taxon>Actinomycetes</taxon>
        <taxon>Kitasatosporales</taxon>
        <taxon>Streptomycetaceae</taxon>
        <taxon>Streptomyces</taxon>
    </lineage>
</organism>
<dbReference type="Proteomes" id="UP000247634">
    <property type="component" value="Chromosome"/>
</dbReference>
<dbReference type="InterPro" id="IPR005561">
    <property type="entry name" value="ANTAR"/>
</dbReference>
<reference evidence="2 3" key="1">
    <citation type="submission" date="2018-06" db="EMBL/GenBank/DDBJ databases">
        <title>The complete genome sequence of a nosiheptide producer Streptomyces actuosus ATCC 25421: deducing the ability of producing a new class III lantibiotics.</title>
        <authorList>
            <person name="Liu W."/>
            <person name="Sun F."/>
            <person name="Hu Y."/>
        </authorList>
    </citation>
    <scope>NUCLEOTIDE SEQUENCE [LARGE SCALE GENOMIC DNA]</scope>
    <source>
        <strain evidence="2 3">ATCC 25421</strain>
    </source>
</reference>
<feature type="domain" description="ANTAR" evidence="1">
    <location>
        <begin position="58"/>
        <end position="119"/>
    </location>
</feature>
<dbReference type="SMART" id="SM01012">
    <property type="entry name" value="ANTAR"/>
    <property type="match status" value="1"/>
</dbReference>
<name>A0A2U9NVI4_STRAS</name>
<evidence type="ECO:0000313" key="2">
    <source>
        <dbReference type="EMBL" id="AWT41303.1"/>
    </source>
</evidence>
<keyword evidence="3" id="KW-1185">Reference proteome</keyword>
<evidence type="ECO:0000259" key="1">
    <source>
        <dbReference type="PROSITE" id="PS50921"/>
    </source>
</evidence>
<dbReference type="OrthoDB" id="4258820at2"/>
<dbReference type="InterPro" id="IPR036388">
    <property type="entry name" value="WH-like_DNA-bd_sf"/>
</dbReference>
<dbReference type="AlphaFoldDB" id="A0A2U9NVI4"/>
<sequence length="154" mass="16662">MALASCLLGRRPPALHQCPAGRAGCACRVPPLASRRTRDEDGGVARVPREPDDETGRLLELQEEVDQLKEAVSSHAVVDQAIGMIVALGRVTPDQGWEVLKEVSQHTNIKLRNVAELILIWGRAGEMPEDIRAELEEALDRHGPTQIPGAPSVG</sequence>
<dbReference type="EMBL" id="CP029788">
    <property type="protein sequence ID" value="AWT41303.1"/>
    <property type="molecule type" value="Genomic_DNA"/>
</dbReference>
<proteinExistence type="predicted"/>
<dbReference type="Pfam" id="PF03861">
    <property type="entry name" value="ANTAR"/>
    <property type="match status" value="1"/>
</dbReference>
<gene>
    <name evidence="2" type="ORF">DMT42_02550</name>
</gene>
<dbReference type="InterPro" id="IPR011006">
    <property type="entry name" value="CheY-like_superfamily"/>
</dbReference>
<evidence type="ECO:0000313" key="3">
    <source>
        <dbReference type="Proteomes" id="UP000247634"/>
    </source>
</evidence>